<name>A0A225MKS4_9BURK</name>
<reference evidence="6" key="1">
    <citation type="submission" date="2017-06" db="EMBL/GenBank/DDBJ databases">
        <title>Herbaspirillum phytohormonus sp. nov., isolated from the root nodule of Robinia pseudoacacia in lead-zinc mine.</title>
        <authorList>
            <person name="Fan M."/>
            <person name="Lin Y."/>
        </authorList>
    </citation>
    <scope>NUCLEOTIDE SEQUENCE [LARGE SCALE GENOMIC DNA]</scope>
    <source>
        <strain evidence="6">SC-089</strain>
    </source>
</reference>
<evidence type="ECO:0000259" key="4">
    <source>
        <dbReference type="Pfam" id="PF13458"/>
    </source>
</evidence>
<evidence type="ECO:0000256" key="3">
    <source>
        <dbReference type="SAM" id="SignalP"/>
    </source>
</evidence>
<dbReference type="PROSITE" id="PS51257">
    <property type="entry name" value="PROKAR_LIPOPROTEIN"/>
    <property type="match status" value="1"/>
</dbReference>
<dbReference type="InterPro" id="IPR028082">
    <property type="entry name" value="Peripla_BP_I"/>
</dbReference>
<dbReference type="InterPro" id="IPR028081">
    <property type="entry name" value="Leu-bd"/>
</dbReference>
<proteinExistence type="inferred from homology"/>
<accession>A0A225MKS4</accession>
<organism evidence="5 6">
    <name type="scientific">Candidimonas nitroreducens</name>
    <dbReference type="NCBI Taxonomy" id="683354"/>
    <lineage>
        <taxon>Bacteria</taxon>
        <taxon>Pseudomonadati</taxon>
        <taxon>Pseudomonadota</taxon>
        <taxon>Betaproteobacteria</taxon>
        <taxon>Burkholderiales</taxon>
        <taxon>Alcaligenaceae</taxon>
        <taxon>Candidimonas</taxon>
    </lineage>
</organism>
<dbReference type="EMBL" id="NJIH01000004">
    <property type="protein sequence ID" value="OWT61795.1"/>
    <property type="molecule type" value="Genomic_DNA"/>
</dbReference>
<dbReference type="Gene3D" id="3.40.50.2300">
    <property type="match status" value="2"/>
</dbReference>
<comment type="caution">
    <text evidence="5">The sequence shown here is derived from an EMBL/GenBank/DDBJ whole genome shotgun (WGS) entry which is preliminary data.</text>
</comment>
<dbReference type="Pfam" id="PF13458">
    <property type="entry name" value="Peripla_BP_6"/>
    <property type="match status" value="1"/>
</dbReference>
<dbReference type="AlphaFoldDB" id="A0A225MKS4"/>
<evidence type="ECO:0000313" key="5">
    <source>
        <dbReference type="EMBL" id="OWT61795.1"/>
    </source>
</evidence>
<dbReference type="PANTHER" id="PTHR30483">
    <property type="entry name" value="LEUCINE-SPECIFIC-BINDING PROTEIN"/>
    <property type="match status" value="1"/>
</dbReference>
<keyword evidence="2 3" id="KW-0732">Signal</keyword>
<dbReference type="InterPro" id="IPR051010">
    <property type="entry name" value="BCAA_transport"/>
</dbReference>
<feature type="signal peptide" evidence="3">
    <location>
        <begin position="1"/>
        <end position="24"/>
    </location>
</feature>
<comment type="similarity">
    <text evidence="1">Belongs to the leucine-binding protein family.</text>
</comment>
<dbReference type="Proteomes" id="UP000214603">
    <property type="component" value="Unassembled WGS sequence"/>
</dbReference>
<protein>
    <submittedName>
        <fullName evidence="5">ABC transporter substrate-binding protein</fullName>
    </submittedName>
</protein>
<feature type="domain" description="Leucine-binding protein" evidence="4">
    <location>
        <begin position="27"/>
        <end position="363"/>
    </location>
</feature>
<dbReference type="PANTHER" id="PTHR30483:SF6">
    <property type="entry name" value="PERIPLASMIC BINDING PROTEIN OF ABC TRANSPORTER FOR NATURAL AMINO ACIDS"/>
    <property type="match status" value="1"/>
</dbReference>
<gene>
    <name evidence="5" type="ORF">CEY11_08115</name>
</gene>
<dbReference type="CDD" id="cd06359">
    <property type="entry name" value="PBP1_Nba-like"/>
    <property type="match status" value="1"/>
</dbReference>
<dbReference type="SUPFAM" id="SSF53822">
    <property type="entry name" value="Periplasmic binding protein-like I"/>
    <property type="match status" value="1"/>
</dbReference>
<feature type="chain" id="PRO_5013257083" evidence="3">
    <location>
        <begin position="25"/>
        <end position="391"/>
    </location>
</feature>
<dbReference type="OrthoDB" id="8522748at2"/>
<sequence length="391" mass="42033">MKTNKWIWAAGLALAVGCAAQADAAGPVKIALLAPLSGPQAALGQDKLDAFKLALEQGGGKLGGIPVQLLPRDSQLKPQVANQIVEELIDKKEVPIVTGISFSNIMMAVARKLDKANIVVVGAGAGPAPLAGSHCLPNVFVVSKQNDQFAEAMGQYATNQKYQRVIAMAPNYQAGKDFINGFKRTYKTKLADEIYTPLNQLDFSAEISRITAEKPDAVYVFYPGGLGVSFVRAYKQAGLIGKVPLLSVSTADGTTLPALKDTALGVMSASAWGPDLDNPVNHRFVADFEAKYHRIPSEYAAQSYDAAMLIGSALAKVKGDTGNLQALRKAIDAADFKSVRGHFRFNTNQFPIQDFYVFKVVKDAQGNATLKTEAKVLKDSKDAYYKECKRS</sequence>
<evidence type="ECO:0000256" key="2">
    <source>
        <dbReference type="ARBA" id="ARBA00022729"/>
    </source>
</evidence>
<evidence type="ECO:0000313" key="6">
    <source>
        <dbReference type="Proteomes" id="UP000214603"/>
    </source>
</evidence>
<evidence type="ECO:0000256" key="1">
    <source>
        <dbReference type="ARBA" id="ARBA00010062"/>
    </source>
</evidence>
<keyword evidence="6" id="KW-1185">Reference proteome</keyword>
<dbReference type="RefSeq" id="WP_088602882.1">
    <property type="nucleotide sequence ID" value="NZ_NJIH01000004.1"/>
</dbReference>